<reference evidence="4 5" key="1">
    <citation type="journal article" date="2014" name="BMC Genomics">
        <title>Genome sequencing of four Aureobasidium pullulans varieties: biotechnological potential, stress tolerance, and description of new species.</title>
        <authorList>
            <person name="Gostin Ar C."/>
            <person name="Ohm R.A."/>
            <person name="Kogej T."/>
            <person name="Sonjak S."/>
            <person name="Turk M."/>
            <person name="Zajc J."/>
            <person name="Zalar P."/>
            <person name="Grube M."/>
            <person name="Sun H."/>
            <person name="Han J."/>
            <person name="Sharma A."/>
            <person name="Chiniquy J."/>
            <person name="Ngan C.Y."/>
            <person name="Lipzen A."/>
            <person name="Barry K."/>
            <person name="Grigoriev I.V."/>
            <person name="Gunde-Cimerman N."/>
        </authorList>
    </citation>
    <scope>NUCLEOTIDE SEQUENCE [LARGE SCALE GENOMIC DNA]</scope>
    <source>
        <strain evidence="4 5">EXF-150</strain>
    </source>
</reference>
<evidence type="ECO:0000313" key="4">
    <source>
        <dbReference type="EMBL" id="KEQ79150.1"/>
    </source>
</evidence>
<feature type="region of interest" description="Disordered" evidence="2">
    <location>
        <begin position="35"/>
        <end position="61"/>
    </location>
</feature>
<dbReference type="InterPro" id="IPR001138">
    <property type="entry name" value="Zn2Cys6_DnaBD"/>
</dbReference>
<dbReference type="HOGENOM" id="CLU_015365_0_0_1"/>
<feature type="compositionally biased region" description="Basic residues" evidence="2">
    <location>
        <begin position="48"/>
        <end position="58"/>
    </location>
</feature>
<feature type="domain" description="Zn(2)-C6 fungal-type" evidence="3">
    <location>
        <begin position="63"/>
        <end position="93"/>
    </location>
</feature>
<proteinExistence type="predicted"/>
<organism evidence="4 5">
    <name type="scientific">Aureobasidium pullulans EXF-150</name>
    <dbReference type="NCBI Taxonomy" id="1043002"/>
    <lineage>
        <taxon>Eukaryota</taxon>
        <taxon>Fungi</taxon>
        <taxon>Dikarya</taxon>
        <taxon>Ascomycota</taxon>
        <taxon>Pezizomycotina</taxon>
        <taxon>Dothideomycetes</taxon>
        <taxon>Dothideomycetidae</taxon>
        <taxon>Dothideales</taxon>
        <taxon>Saccotheciaceae</taxon>
        <taxon>Aureobasidium</taxon>
    </lineage>
</organism>
<feature type="compositionally biased region" description="Polar residues" evidence="2">
    <location>
        <begin position="35"/>
        <end position="46"/>
    </location>
</feature>
<keyword evidence="1" id="KW-0539">Nucleus</keyword>
<dbReference type="GO" id="GO:0045944">
    <property type="term" value="P:positive regulation of transcription by RNA polymerase II"/>
    <property type="evidence" value="ECO:0007669"/>
    <property type="project" value="TreeGrafter"/>
</dbReference>
<keyword evidence="5" id="KW-1185">Reference proteome</keyword>
<dbReference type="CDD" id="cd00067">
    <property type="entry name" value="GAL4"/>
    <property type="match status" value="1"/>
</dbReference>
<feature type="region of interest" description="Disordered" evidence="2">
    <location>
        <begin position="130"/>
        <end position="179"/>
    </location>
</feature>
<dbReference type="PANTHER" id="PTHR37534:SF49">
    <property type="entry name" value="LYSINE BIOSYNTHESIS REGULATORY PROTEIN LYS14"/>
    <property type="match status" value="1"/>
</dbReference>
<dbReference type="GO" id="GO:0008270">
    <property type="term" value="F:zinc ion binding"/>
    <property type="evidence" value="ECO:0007669"/>
    <property type="project" value="InterPro"/>
</dbReference>
<dbReference type="Pfam" id="PF00172">
    <property type="entry name" value="Zn_clus"/>
    <property type="match status" value="1"/>
</dbReference>
<dbReference type="EMBL" id="KL585009">
    <property type="protein sequence ID" value="KEQ79150.1"/>
    <property type="molecule type" value="Genomic_DNA"/>
</dbReference>
<evidence type="ECO:0000313" key="5">
    <source>
        <dbReference type="Proteomes" id="UP000030706"/>
    </source>
</evidence>
<dbReference type="SMART" id="SM00066">
    <property type="entry name" value="GAL4"/>
    <property type="match status" value="1"/>
</dbReference>
<feature type="compositionally biased region" description="Polar residues" evidence="2">
    <location>
        <begin position="132"/>
        <end position="146"/>
    </location>
</feature>
<feature type="compositionally biased region" description="Low complexity" evidence="2">
    <location>
        <begin position="166"/>
        <end position="178"/>
    </location>
</feature>
<dbReference type="PANTHER" id="PTHR37534">
    <property type="entry name" value="TRANSCRIPTIONAL ACTIVATOR PROTEIN UGA3"/>
    <property type="match status" value="1"/>
</dbReference>
<dbReference type="GO" id="GO:0000976">
    <property type="term" value="F:transcription cis-regulatory region binding"/>
    <property type="evidence" value="ECO:0007669"/>
    <property type="project" value="TreeGrafter"/>
</dbReference>
<dbReference type="GeneID" id="40749688"/>
<dbReference type="OrthoDB" id="10434273at2759"/>
<dbReference type="RefSeq" id="XP_029755337.1">
    <property type="nucleotide sequence ID" value="XM_029907382.1"/>
</dbReference>
<dbReference type="InterPro" id="IPR036864">
    <property type="entry name" value="Zn2-C6_fun-type_DNA-bd_sf"/>
</dbReference>
<evidence type="ECO:0000259" key="3">
    <source>
        <dbReference type="PROSITE" id="PS50048"/>
    </source>
</evidence>
<dbReference type="PROSITE" id="PS50048">
    <property type="entry name" value="ZN2_CY6_FUNGAL_2"/>
    <property type="match status" value="1"/>
</dbReference>
<dbReference type="SUPFAM" id="SSF57701">
    <property type="entry name" value="Zn2/Cys6 DNA-binding domain"/>
    <property type="match status" value="1"/>
</dbReference>
<dbReference type="GO" id="GO:0000981">
    <property type="term" value="F:DNA-binding transcription factor activity, RNA polymerase II-specific"/>
    <property type="evidence" value="ECO:0007669"/>
    <property type="project" value="InterPro"/>
</dbReference>
<dbReference type="GO" id="GO:0005634">
    <property type="term" value="C:nucleus"/>
    <property type="evidence" value="ECO:0007669"/>
    <property type="project" value="TreeGrafter"/>
</dbReference>
<evidence type="ECO:0000256" key="1">
    <source>
        <dbReference type="ARBA" id="ARBA00023242"/>
    </source>
</evidence>
<dbReference type="Proteomes" id="UP000030706">
    <property type="component" value="Unassembled WGS sequence"/>
</dbReference>
<protein>
    <recommendedName>
        <fullName evidence="3">Zn(2)-C6 fungal-type domain-containing protein</fullName>
    </recommendedName>
</protein>
<accession>A0A074X150</accession>
<sequence>MDHICDSTAQATFASTFTGTPPASLGSSICRPFTDASQRGHSSDSQGVRRKQQKRPQTRSKDGCWTCRKRRVKCDETRPQCGGCVRLSKHCHYGHQWQFLDFSLCTGRQLRHNSPSSSSSLNCYPSSLISSTQTTKPSVKNHTVSGISPEDKHRKRDSLSPQDAYSISTNSSFSSPSSCRPLTPLSHVTSFGEDDQDKHMHVSHLGILAKPETLSQPTPLLPLAIWDKCELPESALSGCIPPLPHNPEDQNTLIATTPVLNHKTLTLPQIVIFGLGYHDQKVGVFDEEGAISAQSKSFEPLRHAICALSSLTSALRGQQTGFVEAFEYYARAVSTSVSHAHVEPSLLFYLHFVLLVFDVCCMGQESRGPIMWSQHLGHLAALAFCLRKDNSAKVPANLLWTVLNLDVQLCLAGNNDAGSYVRAYLADESFLPDLAELQNLRHDFKCGTSALCAAVYDLATYICRKFAKLSQLALKMRSETNSGRGSAAARHRCIDKFYHILYIEWTFRYKHILTLTASDRNLLMGTTISATLELALLQYSTIIVYLHTSMYHDQHFPSPRVGKRVAEHCTKILSIASTNRLDSHQCIFPLFLSGYASKYTLQKEQALELIKSTQVLGLSGGSSRLVDLLRLIYAKQTAQAQTSATTGVDWVAMSRQMGSQMVGLSL</sequence>
<dbReference type="AlphaFoldDB" id="A0A074X150"/>
<gene>
    <name evidence="4" type="ORF">M438DRAFT_359933</name>
</gene>
<evidence type="ECO:0000256" key="2">
    <source>
        <dbReference type="SAM" id="MobiDB-lite"/>
    </source>
</evidence>
<dbReference type="Gene3D" id="4.10.240.10">
    <property type="entry name" value="Zn(2)-C6 fungal-type DNA-binding domain"/>
    <property type="match status" value="1"/>
</dbReference>
<name>A0A074X150_AURPU</name>
<dbReference type="PROSITE" id="PS00463">
    <property type="entry name" value="ZN2_CY6_FUNGAL_1"/>
    <property type="match status" value="1"/>
</dbReference>